<reference evidence="1 2" key="1">
    <citation type="submission" date="2018-10" db="EMBL/GenBank/DDBJ databases">
        <authorList>
            <consortium name="Pathogen Informatics"/>
        </authorList>
    </citation>
    <scope>NUCLEOTIDE SEQUENCE [LARGE SCALE GENOMIC DNA]</scope>
</reference>
<proteinExistence type="predicted"/>
<evidence type="ECO:0000313" key="1">
    <source>
        <dbReference type="EMBL" id="VDD80247.1"/>
    </source>
</evidence>
<sequence>MLDRFTMSFDHCRILTLSSTTLVSRVEFAHVYLYLGCVSHKCANIETYACGYSKINIRANEGGVEDSGTLCWRLDDRIKGLNKHDSRHTHLYRLAIFTRTVVCSLKQQTTLPVVEVVNYAGHIFVSLLRLHGTSVYVVFSKLNEYLKMRTLSEVWRLFQIATLSSGSVAFIFFTSITQNSKVHQVRERIEECSSILDEQHIIFMALYFG</sequence>
<dbReference type="AlphaFoldDB" id="A0A0R3UGB5"/>
<evidence type="ECO:0000313" key="2">
    <source>
        <dbReference type="Proteomes" id="UP000267029"/>
    </source>
</evidence>
<organism evidence="1 2">
    <name type="scientific">Mesocestoides corti</name>
    <name type="common">Flatworm</name>
    <dbReference type="NCBI Taxonomy" id="53468"/>
    <lineage>
        <taxon>Eukaryota</taxon>
        <taxon>Metazoa</taxon>
        <taxon>Spiralia</taxon>
        <taxon>Lophotrochozoa</taxon>
        <taxon>Platyhelminthes</taxon>
        <taxon>Cestoda</taxon>
        <taxon>Eucestoda</taxon>
        <taxon>Cyclophyllidea</taxon>
        <taxon>Mesocestoididae</taxon>
        <taxon>Mesocestoides</taxon>
    </lineage>
</organism>
<gene>
    <name evidence="1" type="ORF">MCOS_LOCUS6250</name>
</gene>
<protein>
    <submittedName>
        <fullName evidence="1">Uncharacterized protein</fullName>
    </submittedName>
</protein>
<accession>A0A0R3UGB5</accession>
<name>A0A0R3UGB5_MESCO</name>
<keyword evidence="2" id="KW-1185">Reference proteome</keyword>
<dbReference type="EMBL" id="UXSR01005246">
    <property type="protein sequence ID" value="VDD80247.1"/>
    <property type="molecule type" value="Genomic_DNA"/>
</dbReference>
<dbReference type="Proteomes" id="UP000267029">
    <property type="component" value="Unassembled WGS sequence"/>
</dbReference>